<comment type="similarity">
    <text evidence="2 3">Belongs to the peptidase M16 family.</text>
</comment>
<dbReference type="GO" id="GO:0004222">
    <property type="term" value="F:metalloendopeptidase activity"/>
    <property type="evidence" value="ECO:0007669"/>
    <property type="project" value="InterPro"/>
</dbReference>
<sequence length="943" mass="105898">MIKPTLLSFALAMALGITGCQTTTSTEPNIAVSNQYQPLPVRADIFQYWLDNGMQVILQPRKTPGVEMRLAVHSGSLQEEDQQRGLAHFVEHMAFKGTTNFPDSQSFKALEAQGINLGSHVNAVTSYNSTVYKLSLPNSARQTTELGLQILSDWASEISFDPQAFDKEREVIVEEWRLRQGVGSRINDQLEALRYQGSRLAQRNAIGTIDVIRNAPVEEAIAYYQKWYQPQRMTLIVSGTFDNFAVRSQIESLFATKAKGDTPTDPIEWQQFPSQPTLQVATVFDRENSRRFMQLLLQNDIEVPLNTVEGQWQETLDSLWLSILNQRLAILVANGKLKAATVAPQSHLLSTTRVQYLMIAHPFSDHYDQAFAQLATELQRLASQPVSEKELESAKQTLLNKVEQQAKYRAGYSNQYLADQLVQADSYHLPMMDKAQQLQLTEAFLSSLTAEDIQQHVASLLQATSPKLALIGPDNDQASVDVKQMPDQWKSIRVSKPAPFSLTKPEINLNVTPQASGEIANKTSQLNFGPRPVYQYQLTNGMKVVVVSKSDLKGGTQVNLRIPGGRSLEANHQLGIVDWAGKLAEQCGYGQYTAHQLTQWSKQHQVSVTPYSELLYHGFSVTTDTDALDDALALLHLKLTQANHCEDKLSEMKQVTAQNLSKVPAERIFMDNISREAFEHGERLVATADGDWNHFSSEQLVEWREKLYGDPAQMIVTIVTNTATENVEPSITKWLASLAVDPQLPLKPIDRGIEPKSIEQEYSYAIGSSNKAMVQIQYSADHSWSLEQQMQLQLLEQITNNRLRETVRVKASGVYVINMSQMLARDPKPYYLARLNFTTAPNRARSLAKLASQVVTDIQQHGITQAELDQAKNAWAVNQGQQEQYSDYWVATFSQDAFSTKPYQAVTHSVSMINEATVESINQLAKTVMDKNQKTFYLLPRQK</sequence>
<feature type="signal peptide" evidence="4">
    <location>
        <begin position="1"/>
        <end position="19"/>
    </location>
</feature>
<evidence type="ECO:0000256" key="2">
    <source>
        <dbReference type="ARBA" id="ARBA00007261"/>
    </source>
</evidence>
<dbReference type="OrthoDB" id="9811314at2"/>
<comment type="caution">
    <text evidence="7">The sequence shown here is derived from an EMBL/GenBank/DDBJ whole genome shotgun (WGS) entry which is preliminary data.</text>
</comment>
<proteinExistence type="inferred from homology"/>
<evidence type="ECO:0000259" key="6">
    <source>
        <dbReference type="Pfam" id="PF05193"/>
    </source>
</evidence>
<evidence type="ECO:0000256" key="4">
    <source>
        <dbReference type="SAM" id="SignalP"/>
    </source>
</evidence>
<comment type="cofactor">
    <cofactor evidence="1">
        <name>Zn(2+)</name>
        <dbReference type="ChEBI" id="CHEBI:29105"/>
    </cofactor>
</comment>
<dbReference type="Pfam" id="PF00675">
    <property type="entry name" value="Peptidase_M16"/>
    <property type="match status" value="1"/>
</dbReference>
<feature type="domain" description="Peptidase M16 C-terminal" evidence="6">
    <location>
        <begin position="217"/>
        <end position="398"/>
    </location>
</feature>
<evidence type="ECO:0000259" key="5">
    <source>
        <dbReference type="Pfam" id="PF00675"/>
    </source>
</evidence>
<evidence type="ECO:0008006" key="9">
    <source>
        <dbReference type="Google" id="ProtNLM"/>
    </source>
</evidence>
<evidence type="ECO:0000313" key="7">
    <source>
        <dbReference type="EMBL" id="OLQ93215.1"/>
    </source>
</evidence>
<dbReference type="AlphaFoldDB" id="A0A1Q9HQV8"/>
<feature type="domain" description="Peptidase M16 N-terminal" evidence="5">
    <location>
        <begin position="61"/>
        <end position="176"/>
    </location>
</feature>
<evidence type="ECO:0000313" key="8">
    <source>
        <dbReference type="Proteomes" id="UP000186313"/>
    </source>
</evidence>
<dbReference type="STRING" id="1381081.BIY22_01610"/>
<feature type="chain" id="PRO_5013339712" description="Peptidase M16" evidence="4">
    <location>
        <begin position="20"/>
        <end position="943"/>
    </location>
</feature>
<dbReference type="InterPro" id="IPR011249">
    <property type="entry name" value="Metalloenz_LuxS/M16"/>
</dbReference>
<feature type="domain" description="Peptidase M16 C-terminal" evidence="6">
    <location>
        <begin position="695"/>
        <end position="874"/>
    </location>
</feature>
<dbReference type="PROSITE" id="PS51257">
    <property type="entry name" value="PROKAR_LIPOPROTEIN"/>
    <property type="match status" value="1"/>
</dbReference>
<dbReference type="SUPFAM" id="SSF63411">
    <property type="entry name" value="LuxS/MPP-like metallohydrolase"/>
    <property type="match status" value="4"/>
</dbReference>
<protein>
    <recommendedName>
        <fullName evidence="9">Peptidase M16</fullName>
    </recommendedName>
</protein>
<dbReference type="InterPro" id="IPR050361">
    <property type="entry name" value="MPP/UQCRC_Complex"/>
</dbReference>
<keyword evidence="4" id="KW-0732">Signal</keyword>
<dbReference type="InterPro" id="IPR001431">
    <property type="entry name" value="Pept_M16_Zn_BS"/>
</dbReference>
<dbReference type="GO" id="GO:0006508">
    <property type="term" value="P:proteolysis"/>
    <property type="evidence" value="ECO:0007669"/>
    <property type="project" value="InterPro"/>
</dbReference>
<dbReference type="PROSITE" id="PS00143">
    <property type="entry name" value="INSULINASE"/>
    <property type="match status" value="1"/>
</dbReference>
<dbReference type="InterPro" id="IPR007863">
    <property type="entry name" value="Peptidase_M16_C"/>
</dbReference>
<reference evidence="7 8" key="1">
    <citation type="submission" date="2016-09" db="EMBL/GenBank/DDBJ databases">
        <title>Genomic Taxonomy of the Vibrionaceae.</title>
        <authorList>
            <person name="Gonzalez-Castillo A."/>
            <person name="Gomez-Gil B."/>
            <person name="Enciso-Ibarra K."/>
        </authorList>
    </citation>
    <scope>NUCLEOTIDE SEQUENCE [LARGE SCALE GENOMIC DNA]</scope>
    <source>
        <strain evidence="7 8">CAIM 703</strain>
    </source>
</reference>
<dbReference type="Pfam" id="PF05193">
    <property type="entry name" value="Peptidase_M16_C"/>
    <property type="match status" value="2"/>
</dbReference>
<evidence type="ECO:0000256" key="1">
    <source>
        <dbReference type="ARBA" id="ARBA00001947"/>
    </source>
</evidence>
<dbReference type="GO" id="GO:0046872">
    <property type="term" value="F:metal ion binding"/>
    <property type="evidence" value="ECO:0007669"/>
    <property type="project" value="InterPro"/>
</dbReference>
<dbReference type="PANTHER" id="PTHR11851">
    <property type="entry name" value="METALLOPROTEASE"/>
    <property type="match status" value="1"/>
</dbReference>
<gene>
    <name evidence="7" type="ORF">BIY22_01610</name>
</gene>
<name>A0A1Q9HQV8_9VIBR</name>
<accession>A0A1Q9HQV8</accession>
<dbReference type="Proteomes" id="UP000186313">
    <property type="component" value="Unassembled WGS sequence"/>
</dbReference>
<dbReference type="Gene3D" id="3.30.830.10">
    <property type="entry name" value="Metalloenzyme, LuxS/M16 peptidase-like"/>
    <property type="match status" value="4"/>
</dbReference>
<dbReference type="RefSeq" id="WP_075705854.1">
    <property type="nucleotide sequence ID" value="NZ_MJMJ01000001.1"/>
</dbReference>
<dbReference type="PANTHER" id="PTHR11851:SF49">
    <property type="entry name" value="MITOCHONDRIAL-PROCESSING PEPTIDASE SUBUNIT ALPHA"/>
    <property type="match status" value="1"/>
</dbReference>
<dbReference type="InterPro" id="IPR011765">
    <property type="entry name" value="Pept_M16_N"/>
</dbReference>
<organism evidence="7 8">
    <name type="scientific">Vibrio panuliri</name>
    <dbReference type="NCBI Taxonomy" id="1381081"/>
    <lineage>
        <taxon>Bacteria</taxon>
        <taxon>Pseudomonadati</taxon>
        <taxon>Pseudomonadota</taxon>
        <taxon>Gammaproteobacteria</taxon>
        <taxon>Vibrionales</taxon>
        <taxon>Vibrionaceae</taxon>
        <taxon>Vibrio</taxon>
    </lineage>
</organism>
<dbReference type="EMBL" id="MJMJ01000001">
    <property type="protein sequence ID" value="OLQ93215.1"/>
    <property type="molecule type" value="Genomic_DNA"/>
</dbReference>
<evidence type="ECO:0000256" key="3">
    <source>
        <dbReference type="RuleBase" id="RU004447"/>
    </source>
</evidence>